<dbReference type="AlphaFoldDB" id="A0ABD0LKF4"/>
<evidence type="ECO:0000313" key="2">
    <source>
        <dbReference type="Proteomes" id="UP001519460"/>
    </source>
</evidence>
<feature type="non-terminal residue" evidence="1">
    <location>
        <position position="1"/>
    </location>
</feature>
<evidence type="ECO:0000313" key="1">
    <source>
        <dbReference type="EMBL" id="KAK7499578.1"/>
    </source>
</evidence>
<gene>
    <name evidence="1" type="ORF">BaRGS_00009230</name>
</gene>
<feature type="non-terminal residue" evidence="1">
    <location>
        <position position="330"/>
    </location>
</feature>
<dbReference type="Proteomes" id="UP001519460">
    <property type="component" value="Unassembled WGS sequence"/>
</dbReference>
<organism evidence="1 2">
    <name type="scientific">Batillaria attramentaria</name>
    <dbReference type="NCBI Taxonomy" id="370345"/>
    <lineage>
        <taxon>Eukaryota</taxon>
        <taxon>Metazoa</taxon>
        <taxon>Spiralia</taxon>
        <taxon>Lophotrochozoa</taxon>
        <taxon>Mollusca</taxon>
        <taxon>Gastropoda</taxon>
        <taxon>Caenogastropoda</taxon>
        <taxon>Sorbeoconcha</taxon>
        <taxon>Cerithioidea</taxon>
        <taxon>Batillariidae</taxon>
        <taxon>Batillaria</taxon>
    </lineage>
</organism>
<keyword evidence="2" id="KW-1185">Reference proteome</keyword>
<sequence length="330" mass="37842">GKDMSCCPSPGWSALGEAQTYTQPTEIALWLNASQWELLEITDNSDRHVLRDSTHVLLDYKKDNARLHAELVGSDTMKLQLLTCALLAVASCSFVEFLESLQHHHSFQRLSVEEKLLFSELVLAAEEGALEAFIDKKGLVNVISLMDHMSQYDAQKFEAYLAEHLNYTHHLPDNGDVINKREEHHHQHVNAGQAAESRDNNWLQFSHYLQNLHSQYYDSLPEQERQTYYALADAAEHGNMTEYIDQVGYGAIFGLLEYLDYQHANQLYELLEYYQHLPELEKNTFNELMAAAANNDVTGYINKVGYGPIFGLMEHLDYTHANRVYDLLEQ</sequence>
<dbReference type="EMBL" id="JACVVK020000043">
    <property type="protein sequence ID" value="KAK7499578.1"/>
    <property type="molecule type" value="Genomic_DNA"/>
</dbReference>
<accession>A0ABD0LKF4</accession>
<comment type="caution">
    <text evidence="1">The sequence shown here is derived from an EMBL/GenBank/DDBJ whole genome shotgun (WGS) entry which is preliminary data.</text>
</comment>
<name>A0ABD0LKF4_9CAEN</name>
<protein>
    <submittedName>
        <fullName evidence="1">Uncharacterized protein</fullName>
    </submittedName>
</protein>
<proteinExistence type="predicted"/>
<reference evidence="1 2" key="1">
    <citation type="journal article" date="2023" name="Sci. Data">
        <title>Genome assembly of the Korean intertidal mud-creeper Batillaria attramentaria.</title>
        <authorList>
            <person name="Patra A.K."/>
            <person name="Ho P.T."/>
            <person name="Jun S."/>
            <person name="Lee S.J."/>
            <person name="Kim Y."/>
            <person name="Won Y.J."/>
        </authorList>
    </citation>
    <scope>NUCLEOTIDE SEQUENCE [LARGE SCALE GENOMIC DNA]</scope>
    <source>
        <strain evidence="1">Wonlab-2016</strain>
    </source>
</reference>